<dbReference type="Proteomes" id="UP000790833">
    <property type="component" value="Unassembled WGS sequence"/>
</dbReference>
<reference evidence="5" key="1">
    <citation type="submission" date="2021-03" db="EMBL/GenBank/DDBJ databases">
        <authorList>
            <person name="Palmer J.M."/>
        </authorList>
    </citation>
    <scope>NUCLEOTIDE SEQUENCE</scope>
    <source>
        <strain evidence="5">ARV_011</strain>
    </source>
</reference>
<dbReference type="Gene3D" id="2.40.50.140">
    <property type="entry name" value="Nucleic acid-binding proteins"/>
    <property type="match status" value="1"/>
</dbReference>
<name>A0A9P7V6Y4_9ASCO</name>
<feature type="domain" description="TRNA-binding" evidence="4">
    <location>
        <begin position="16"/>
        <end position="126"/>
    </location>
</feature>
<accession>A0A9P7V6Y4</accession>
<dbReference type="AlphaFoldDB" id="A0A9P7V6Y4"/>
<keyword evidence="6" id="KW-1185">Reference proteome</keyword>
<evidence type="ECO:0000256" key="2">
    <source>
        <dbReference type="ARBA" id="ARBA00022884"/>
    </source>
</evidence>
<proteinExistence type="predicted"/>
<dbReference type="EMBL" id="JAHMUF010000019">
    <property type="protein sequence ID" value="KAG7192258.1"/>
    <property type="molecule type" value="Genomic_DNA"/>
</dbReference>
<evidence type="ECO:0000256" key="3">
    <source>
        <dbReference type="PROSITE-ProRule" id="PRU00209"/>
    </source>
</evidence>
<dbReference type="PROSITE" id="PS50886">
    <property type="entry name" value="TRBD"/>
    <property type="match status" value="1"/>
</dbReference>
<evidence type="ECO:0000313" key="5">
    <source>
        <dbReference type="EMBL" id="KAG7192258.1"/>
    </source>
</evidence>
<keyword evidence="1 3" id="KW-0820">tRNA-binding</keyword>
<dbReference type="PANTHER" id="PTHR11586">
    <property type="entry name" value="TRNA-AMINOACYLATION COFACTOR ARC1 FAMILY MEMBER"/>
    <property type="match status" value="1"/>
</dbReference>
<gene>
    <name evidence="5" type="ORF">KQ657_001976</name>
</gene>
<dbReference type="RefSeq" id="XP_043047808.1">
    <property type="nucleotide sequence ID" value="XM_043192753.1"/>
</dbReference>
<comment type="caution">
    <text evidence="5">The sequence shown here is derived from an EMBL/GenBank/DDBJ whole genome shotgun (WGS) entry which is preliminary data.</text>
</comment>
<evidence type="ECO:0000313" key="6">
    <source>
        <dbReference type="Proteomes" id="UP000790833"/>
    </source>
</evidence>
<dbReference type="InterPro" id="IPR002547">
    <property type="entry name" value="tRNA-bd_dom"/>
</dbReference>
<dbReference type="GeneID" id="66115350"/>
<dbReference type="Pfam" id="PF01588">
    <property type="entry name" value="tRNA_bind"/>
    <property type="match status" value="1"/>
</dbReference>
<organism evidence="5 6">
    <name type="scientific">Scheffersomyces spartinae</name>
    <dbReference type="NCBI Taxonomy" id="45513"/>
    <lineage>
        <taxon>Eukaryota</taxon>
        <taxon>Fungi</taxon>
        <taxon>Dikarya</taxon>
        <taxon>Ascomycota</taxon>
        <taxon>Saccharomycotina</taxon>
        <taxon>Pichiomycetes</taxon>
        <taxon>Debaryomycetaceae</taxon>
        <taxon>Scheffersomyces</taxon>
    </lineage>
</organism>
<dbReference type="GO" id="GO:0000049">
    <property type="term" value="F:tRNA binding"/>
    <property type="evidence" value="ECO:0007669"/>
    <property type="project" value="UniProtKB-UniRule"/>
</dbReference>
<dbReference type="InterPro" id="IPR012340">
    <property type="entry name" value="NA-bd_OB-fold"/>
</dbReference>
<dbReference type="PANTHER" id="PTHR11586:SF33">
    <property type="entry name" value="AMINOACYL TRNA SYNTHASE COMPLEX-INTERACTING MULTIFUNCTIONAL PROTEIN 1"/>
    <property type="match status" value="1"/>
</dbReference>
<protein>
    <recommendedName>
        <fullName evidence="4">tRNA-binding domain-containing protein</fullName>
    </recommendedName>
</protein>
<dbReference type="InterPro" id="IPR051270">
    <property type="entry name" value="Tyrosine-tRNA_ligase_regulator"/>
</dbReference>
<evidence type="ECO:0000259" key="4">
    <source>
        <dbReference type="PROSITE" id="PS50886"/>
    </source>
</evidence>
<sequence length="191" mass="21254">MSGSIRWYSVKPIIPKPQLLLLKVGKILECRKHEDADLLYVSRVETGDVLESKILQVCSGLVNYVPISQMQGREVVVLTNLKAAKMRGIKSEAMLLAAERPKDEGAKFEVELVSPPLDSKIGDVLQFVPFTTEGPSKTLKKLIWQQLQPQLKTNSKGEVVYVEEDGTQRVLKSKDDGEGAFVKSLFNATVR</sequence>
<dbReference type="SUPFAM" id="SSF50249">
    <property type="entry name" value="Nucleic acid-binding proteins"/>
    <property type="match status" value="1"/>
</dbReference>
<dbReference type="OrthoDB" id="19141at2759"/>
<keyword evidence="2 3" id="KW-0694">RNA-binding</keyword>
<evidence type="ECO:0000256" key="1">
    <source>
        <dbReference type="ARBA" id="ARBA00022555"/>
    </source>
</evidence>